<reference evidence="1" key="1">
    <citation type="submission" date="2018-07" db="EMBL/GenBank/DDBJ databases">
        <authorList>
            <consortium name="GenomeTrakr network: Whole genome sequencing for foodborne pathogen traceback"/>
        </authorList>
    </citation>
    <scope>NUCLEOTIDE SEQUENCE [LARGE SCALE GENOMIC DNA]</scope>
    <source>
        <strain evidence="1">FDA00010322</strain>
    </source>
</reference>
<name>A0A402XJN8_SALER</name>
<dbReference type="EMBL" id="RSUZ01000033">
    <property type="protein sequence ID" value="MIV65655.1"/>
    <property type="molecule type" value="Genomic_DNA"/>
</dbReference>
<dbReference type="Proteomes" id="UP000885414">
    <property type="component" value="Unassembled WGS sequence"/>
</dbReference>
<dbReference type="GO" id="GO:0016787">
    <property type="term" value="F:hydrolase activity"/>
    <property type="evidence" value="ECO:0007669"/>
    <property type="project" value="UniProtKB-KW"/>
</dbReference>
<protein>
    <submittedName>
        <fullName evidence="1">SGNH/GDSL hydrolase family protein</fullName>
    </submittedName>
</protein>
<dbReference type="SUPFAM" id="SSF52266">
    <property type="entry name" value="SGNH hydrolase"/>
    <property type="match status" value="1"/>
</dbReference>
<evidence type="ECO:0000313" key="1">
    <source>
        <dbReference type="EMBL" id="MIV65655.1"/>
    </source>
</evidence>
<organism evidence="1">
    <name type="scientific">Salmonella enterica</name>
    <name type="common">Salmonella choleraesuis</name>
    <dbReference type="NCBI Taxonomy" id="28901"/>
    <lineage>
        <taxon>Bacteria</taxon>
        <taxon>Pseudomonadati</taxon>
        <taxon>Pseudomonadota</taxon>
        <taxon>Gammaproteobacteria</taxon>
        <taxon>Enterobacterales</taxon>
        <taxon>Enterobacteriaceae</taxon>
        <taxon>Salmonella</taxon>
    </lineage>
</organism>
<proteinExistence type="predicted"/>
<dbReference type="AlphaFoldDB" id="A0A402XJN8"/>
<sequence length="75" mass="8050">MIGPAPPVGSTTQLNVIREAMTEMYASLDIAFVDVRDVVNAANKGLYTGSDMVHPGDAGHVYRGMQMAIRVSNQL</sequence>
<gene>
    <name evidence="1" type="ORF">BA086_21975</name>
</gene>
<accession>A0A402XJN8</accession>
<comment type="caution">
    <text evidence="1">The sequence shown here is derived from an EMBL/GenBank/DDBJ whole genome shotgun (WGS) entry which is preliminary data.</text>
</comment>
<keyword evidence="1" id="KW-0378">Hydrolase</keyword>